<sequence>MFWKEIHHCDCALTTRKTPSHQDMGFGPANICLSELRYELCGWLISQYDFTYHRLKMATGSAVNVNEQHVSQVMGIPNSGEDLVIVKRTGPSNRTYTLRVLEQNLDNLPDTIWDSDLGVQRNWAKFLLQHLEDDIREYRQKQPTYIRGCLMFLQVQSRVHSILQLVIVEVTRPLAAAWSDDVIKRRLAAEISTFGGYGHVDEQPQSTPHMQVPSVASTSTAGDDATEVIEARISETSETMLRLALSLVRVWVHYVAGPVDQREILPSLAH</sequence>
<proteinExistence type="predicted"/>
<gene>
    <name evidence="2" type="ORF">CK203_058600</name>
</gene>
<dbReference type="PANTHER" id="PTHR34835">
    <property type="entry name" value="OS07G0283600 PROTEIN-RELATED"/>
    <property type="match status" value="1"/>
</dbReference>
<evidence type="ECO:0000313" key="2">
    <source>
        <dbReference type="EMBL" id="RVW63467.1"/>
    </source>
</evidence>
<comment type="caution">
    <text evidence="2">The sequence shown here is derived from an EMBL/GenBank/DDBJ whole genome shotgun (WGS) entry which is preliminary data.</text>
</comment>
<feature type="compositionally biased region" description="Polar residues" evidence="1">
    <location>
        <begin position="203"/>
        <end position="221"/>
    </location>
</feature>
<dbReference type="EMBL" id="QGNW01000740">
    <property type="protein sequence ID" value="RVW63467.1"/>
    <property type="molecule type" value="Genomic_DNA"/>
</dbReference>
<protein>
    <submittedName>
        <fullName evidence="2">Uncharacterized protein</fullName>
    </submittedName>
</protein>
<accession>A0A438FU26</accession>
<feature type="region of interest" description="Disordered" evidence="1">
    <location>
        <begin position="199"/>
        <end position="223"/>
    </location>
</feature>
<evidence type="ECO:0000313" key="3">
    <source>
        <dbReference type="Proteomes" id="UP000288805"/>
    </source>
</evidence>
<dbReference type="PANTHER" id="PTHR34835:SF34">
    <property type="entry name" value="OS08G0555500 PROTEIN"/>
    <property type="match status" value="1"/>
</dbReference>
<reference evidence="2 3" key="1">
    <citation type="journal article" date="2018" name="PLoS Genet.">
        <title>Population sequencing reveals clonal diversity and ancestral inbreeding in the grapevine cultivar Chardonnay.</title>
        <authorList>
            <person name="Roach M.J."/>
            <person name="Johnson D.L."/>
            <person name="Bohlmann J."/>
            <person name="van Vuuren H.J."/>
            <person name="Jones S.J."/>
            <person name="Pretorius I.S."/>
            <person name="Schmidt S.A."/>
            <person name="Borneman A.R."/>
        </authorList>
    </citation>
    <scope>NUCLEOTIDE SEQUENCE [LARGE SCALE GENOMIC DNA]</scope>
    <source>
        <strain evidence="3">cv. Chardonnay</strain>
        <tissue evidence="2">Leaf</tissue>
    </source>
</reference>
<name>A0A438FU26_VITVI</name>
<dbReference type="Proteomes" id="UP000288805">
    <property type="component" value="Unassembled WGS sequence"/>
</dbReference>
<organism evidence="2 3">
    <name type="scientific">Vitis vinifera</name>
    <name type="common">Grape</name>
    <dbReference type="NCBI Taxonomy" id="29760"/>
    <lineage>
        <taxon>Eukaryota</taxon>
        <taxon>Viridiplantae</taxon>
        <taxon>Streptophyta</taxon>
        <taxon>Embryophyta</taxon>
        <taxon>Tracheophyta</taxon>
        <taxon>Spermatophyta</taxon>
        <taxon>Magnoliopsida</taxon>
        <taxon>eudicotyledons</taxon>
        <taxon>Gunneridae</taxon>
        <taxon>Pentapetalae</taxon>
        <taxon>rosids</taxon>
        <taxon>Vitales</taxon>
        <taxon>Vitaceae</taxon>
        <taxon>Viteae</taxon>
        <taxon>Vitis</taxon>
    </lineage>
</organism>
<evidence type="ECO:0000256" key="1">
    <source>
        <dbReference type="SAM" id="MobiDB-lite"/>
    </source>
</evidence>
<dbReference type="AlphaFoldDB" id="A0A438FU26"/>